<comment type="function">
    <text evidence="9">Probably part of an ABC transporter complex. Responsible for energy coupling to the transport system.</text>
</comment>
<evidence type="ECO:0000256" key="10">
    <source>
        <dbReference type="SAM" id="MobiDB-lite"/>
    </source>
</evidence>
<evidence type="ECO:0000256" key="5">
    <source>
        <dbReference type="ARBA" id="ARBA00022741"/>
    </source>
</evidence>
<dbReference type="GeneID" id="89228413"/>
<dbReference type="GO" id="GO:0016887">
    <property type="term" value="F:ATP hydrolysis activity"/>
    <property type="evidence" value="ECO:0007669"/>
    <property type="project" value="InterPro"/>
</dbReference>
<keyword evidence="13" id="KW-1185">Reference proteome</keyword>
<keyword evidence="4" id="KW-1003">Cell membrane</keyword>
<dbReference type="PROSITE" id="PS00211">
    <property type="entry name" value="ABC_TRANSPORTER_1"/>
    <property type="match status" value="1"/>
</dbReference>
<dbReference type="CDD" id="cd03225">
    <property type="entry name" value="ABC_cobalt_CbiO_domain1"/>
    <property type="match status" value="1"/>
</dbReference>
<dbReference type="InterPro" id="IPR050095">
    <property type="entry name" value="ECF_ABC_transporter_ATP-bd"/>
</dbReference>
<evidence type="ECO:0000256" key="6">
    <source>
        <dbReference type="ARBA" id="ARBA00022840"/>
    </source>
</evidence>
<comment type="similarity">
    <text evidence="2">Belongs to the ABC transporter superfamily.</text>
</comment>
<dbReference type="GO" id="GO:0043190">
    <property type="term" value="C:ATP-binding cassette (ABC) transporter complex"/>
    <property type="evidence" value="ECO:0007669"/>
    <property type="project" value="TreeGrafter"/>
</dbReference>
<dbReference type="InterPro" id="IPR003439">
    <property type="entry name" value="ABC_transporter-like_ATP-bd"/>
</dbReference>
<evidence type="ECO:0000256" key="1">
    <source>
        <dbReference type="ARBA" id="ARBA00004202"/>
    </source>
</evidence>
<comment type="subcellular location">
    <subcellularLocation>
        <location evidence="1">Cell membrane</location>
        <topology evidence="1">Peripheral membrane protein</topology>
    </subcellularLocation>
</comment>
<dbReference type="SUPFAM" id="SSF52540">
    <property type="entry name" value="P-loop containing nucleoside triphosphate hydrolases"/>
    <property type="match status" value="1"/>
</dbReference>
<evidence type="ECO:0000256" key="7">
    <source>
        <dbReference type="ARBA" id="ARBA00022967"/>
    </source>
</evidence>
<sequence>MEEKKGSKIENQIPALSLSHLTYIYPNKKTALFDISFDVFPGEKIAIVGPNGAGKTTLFLHLNYTFKSKGSIQINGKDISDYKNADRVKEIGIMFADPDNQLFMPTVFDDIAFGPLNLGLSEDEVKKRVKDAMEMTKTTDLKDRVPHHLSFGQKKKVVLASIIALRPKILVLDEPTANLDPKSKRDVLAIIDRLNQDGITTIVATHDVNLLSELADRVIVLNERIIETGTPREIFSDIRLLQNNNLEAPEVFKLFQLLSCIGFNCEELPLNFEEAVNEILSQIKNGEGHIHLHSHSESHEHIHQLKKNYGNGKH</sequence>
<reference evidence="12 13" key="1">
    <citation type="submission" date="2023-07" db="EMBL/GenBank/DDBJ databases">
        <title>Closed genome sequence of Methanosarcinaceae archaeon Am2.</title>
        <authorList>
            <person name="Poehlein A."/>
            <person name="Protasov E."/>
            <person name="Platt K."/>
            <person name="Reeh H."/>
            <person name="Daniel R."/>
            <person name="Brune A."/>
        </authorList>
    </citation>
    <scope>NUCLEOTIDE SEQUENCE [LARGE SCALE GENOMIC DNA]</scope>
    <source>
        <strain evidence="12 13">Am2</strain>
    </source>
</reference>
<keyword evidence="7" id="KW-1278">Translocase</keyword>
<accession>A0AA96V5U1</accession>
<dbReference type="InterPro" id="IPR027417">
    <property type="entry name" value="P-loop_NTPase"/>
</dbReference>
<organism evidence="12 13">
    <name type="scientific">Methanolapillus ohkumae</name>
    <dbReference type="NCBI Taxonomy" id="3028298"/>
    <lineage>
        <taxon>Archaea</taxon>
        <taxon>Methanobacteriati</taxon>
        <taxon>Methanobacteriota</taxon>
        <taxon>Stenosarchaea group</taxon>
        <taxon>Methanomicrobia</taxon>
        <taxon>Methanosarcinales</taxon>
        <taxon>Methanosarcinaceae</taxon>
        <taxon>Methanolapillus</taxon>
    </lineage>
</organism>
<name>A0AA96V5U1_9EURY</name>
<keyword evidence="3" id="KW-0813">Transport</keyword>
<dbReference type="GO" id="GO:0042626">
    <property type="term" value="F:ATPase-coupled transmembrane transporter activity"/>
    <property type="evidence" value="ECO:0007669"/>
    <property type="project" value="TreeGrafter"/>
</dbReference>
<dbReference type="RefSeq" id="WP_338097182.1">
    <property type="nucleotide sequence ID" value="NZ_CP131061.1"/>
</dbReference>
<evidence type="ECO:0000313" key="12">
    <source>
        <dbReference type="EMBL" id="WNY27204.1"/>
    </source>
</evidence>
<dbReference type="SMART" id="SM00382">
    <property type="entry name" value="AAA"/>
    <property type="match status" value="1"/>
</dbReference>
<keyword evidence="8" id="KW-0472">Membrane</keyword>
<dbReference type="Pfam" id="PF00005">
    <property type="entry name" value="ABC_tran"/>
    <property type="match status" value="1"/>
</dbReference>
<protein>
    <submittedName>
        <fullName evidence="12">Vitamin B12 import ATP-binding protein BtuD</fullName>
    </submittedName>
</protein>
<keyword evidence="6 12" id="KW-0067">ATP-binding</keyword>
<dbReference type="Gene3D" id="3.40.50.300">
    <property type="entry name" value="P-loop containing nucleotide triphosphate hydrolases"/>
    <property type="match status" value="1"/>
</dbReference>
<dbReference type="GO" id="GO:0005524">
    <property type="term" value="F:ATP binding"/>
    <property type="evidence" value="ECO:0007669"/>
    <property type="project" value="UniProtKB-KW"/>
</dbReference>
<keyword evidence="5" id="KW-0547">Nucleotide-binding</keyword>
<evidence type="ECO:0000256" key="3">
    <source>
        <dbReference type="ARBA" id="ARBA00022448"/>
    </source>
</evidence>
<proteinExistence type="inferred from homology"/>
<dbReference type="InterPro" id="IPR015856">
    <property type="entry name" value="ABC_transpr_CbiO/EcfA_su"/>
</dbReference>
<dbReference type="AlphaFoldDB" id="A0AA96V5U1"/>
<evidence type="ECO:0000259" key="11">
    <source>
        <dbReference type="PROSITE" id="PS50893"/>
    </source>
</evidence>
<dbReference type="EMBL" id="CP131061">
    <property type="protein sequence ID" value="WNY27204.1"/>
    <property type="molecule type" value="Genomic_DNA"/>
</dbReference>
<dbReference type="PANTHER" id="PTHR43553">
    <property type="entry name" value="HEAVY METAL TRANSPORTER"/>
    <property type="match status" value="1"/>
</dbReference>
<dbReference type="PROSITE" id="PS50893">
    <property type="entry name" value="ABC_TRANSPORTER_2"/>
    <property type="match status" value="1"/>
</dbReference>
<dbReference type="PANTHER" id="PTHR43553:SF24">
    <property type="entry name" value="ENERGY-COUPLING FACTOR TRANSPORTER ATP-BINDING PROTEIN ECFA1"/>
    <property type="match status" value="1"/>
</dbReference>
<evidence type="ECO:0000256" key="4">
    <source>
        <dbReference type="ARBA" id="ARBA00022475"/>
    </source>
</evidence>
<gene>
    <name evidence="12" type="primary">btuD_4</name>
    <name evidence="12" type="ORF">MsAm2_09950</name>
</gene>
<dbReference type="InterPro" id="IPR017871">
    <property type="entry name" value="ABC_transporter-like_CS"/>
</dbReference>
<evidence type="ECO:0000256" key="9">
    <source>
        <dbReference type="ARBA" id="ARBA00025157"/>
    </source>
</evidence>
<dbReference type="FunFam" id="3.40.50.300:FF:000224">
    <property type="entry name" value="Energy-coupling factor transporter ATP-binding protein EcfA"/>
    <property type="match status" value="1"/>
</dbReference>
<evidence type="ECO:0000313" key="13">
    <source>
        <dbReference type="Proteomes" id="UP001304970"/>
    </source>
</evidence>
<feature type="domain" description="ABC transporter" evidence="11">
    <location>
        <begin position="16"/>
        <end position="248"/>
    </location>
</feature>
<dbReference type="Proteomes" id="UP001304970">
    <property type="component" value="Chromosome"/>
</dbReference>
<evidence type="ECO:0000256" key="8">
    <source>
        <dbReference type="ARBA" id="ARBA00023136"/>
    </source>
</evidence>
<evidence type="ECO:0000256" key="2">
    <source>
        <dbReference type="ARBA" id="ARBA00005417"/>
    </source>
</evidence>
<dbReference type="InterPro" id="IPR003593">
    <property type="entry name" value="AAA+_ATPase"/>
</dbReference>
<feature type="region of interest" description="Disordered" evidence="10">
    <location>
        <begin position="295"/>
        <end position="314"/>
    </location>
</feature>